<protein>
    <recommendedName>
        <fullName evidence="1">B3/B4 tRNA-binding domain-containing protein</fullName>
    </recommendedName>
</protein>
<dbReference type="InterPro" id="IPR020825">
    <property type="entry name" value="Phe-tRNA_synthase-like_B3/B4"/>
</dbReference>
<evidence type="ECO:0000313" key="2">
    <source>
        <dbReference type="EMBL" id="RAZ84798.1"/>
    </source>
</evidence>
<feature type="domain" description="B3/B4 tRNA-binding" evidence="1">
    <location>
        <begin position="60"/>
        <end position="216"/>
    </location>
</feature>
<dbReference type="EMBL" id="QMBP01000021">
    <property type="protein sequence ID" value="RAZ84798.1"/>
    <property type="molecule type" value="Genomic_DNA"/>
</dbReference>
<dbReference type="SMART" id="SM00873">
    <property type="entry name" value="B3_4"/>
    <property type="match status" value="1"/>
</dbReference>
<sequence>MIDFPVVDKAVAAIAPGFRAISILVDANGAAKGKLDPEILQSACDFVVSGGPQWAKAHMASWAEAYSRFGAKPSRTPCSAQALRKRVEKDGRIPSINPVVDLYNAVSLRFAIPVGGENFDAYVGKPRLSVADGTEAFDTVMNGEAIVEHPAQGEVIWRDDLGVTCRRWNWRQGTRTRLDRVGGRMWFILESLETMPQEELDEAGHMLAGGLRQLAPGCDIYRHWVAAGQPTTRNTS</sequence>
<dbReference type="RefSeq" id="WP_112101105.1">
    <property type="nucleotide sequence ID" value="NZ_QMBP01000021.1"/>
</dbReference>
<dbReference type="AlphaFoldDB" id="A0A330HAP4"/>
<dbReference type="SUPFAM" id="SSF56037">
    <property type="entry name" value="PheT/TilS domain"/>
    <property type="match status" value="1"/>
</dbReference>
<dbReference type="Gene3D" id="3.50.40.10">
    <property type="entry name" value="Phenylalanyl-trna Synthetase, Chain B, domain 3"/>
    <property type="match status" value="1"/>
</dbReference>
<dbReference type="Proteomes" id="UP000251558">
    <property type="component" value="Unassembled WGS sequence"/>
</dbReference>
<evidence type="ECO:0000259" key="1">
    <source>
        <dbReference type="SMART" id="SM00873"/>
    </source>
</evidence>
<reference evidence="2 3" key="1">
    <citation type="submission" date="2018-07" db="EMBL/GenBank/DDBJ databases">
        <title>Diversity of Mesorhizobium strains in Brazil.</title>
        <authorList>
            <person name="Helene L.C.F."/>
            <person name="Dall'Agnol R."/>
            <person name="Delamuta J.R.M."/>
            <person name="Hungria M."/>
        </authorList>
    </citation>
    <scope>NUCLEOTIDE SEQUENCE [LARGE SCALE GENOMIC DNA]</scope>
    <source>
        <strain evidence="2 3">AC99b</strain>
    </source>
</reference>
<gene>
    <name evidence="2" type="ORF">DPM33_30590</name>
</gene>
<name>A0A330HAP4_9HYPH</name>
<evidence type="ECO:0000313" key="3">
    <source>
        <dbReference type="Proteomes" id="UP000251558"/>
    </source>
</evidence>
<comment type="caution">
    <text evidence="2">The sequence shown here is derived from an EMBL/GenBank/DDBJ whole genome shotgun (WGS) entry which is preliminary data.</text>
</comment>
<dbReference type="GO" id="GO:0003723">
    <property type="term" value="F:RNA binding"/>
    <property type="evidence" value="ECO:0007669"/>
    <property type="project" value="InterPro"/>
</dbReference>
<dbReference type="PANTHER" id="PTHR39209:SF2">
    <property type="entry name" value="CYTOPLASMIC PROTEIN"/>
    <property type="match status" value="1"/>
</dbReference>
<accession>A0A330HAP4</accession>
<dbReference type="OrthoDB" id="276580at2"/>
<dbReference type="GO" id="GO:0004826">
    <property type="term" value="F:phenylalanine-tRNA ligase activity"/>
    <property type="evidence" value="ECO:0007669"/>
    <property type="project" value="InterPro"/>
</dbReference>
<organism evidence="2 3">
    <name type="scientific">Mesorhizobium hawassense</name>
    <dbReference type="NCBI Taxonomy" id="1209954"/>
    <lineage>
        <taxon>Bacteria</taxon>
        <taxon>Pseudomonadati</taxon>
        <taxon>Pseudomonadota</taxon>
        <taxon>Alphaproteobacteria</taxon>
        <taxon>Hyphomicrobiales</taxon>
        <taxon>Phyllobacteriaceae</taxon>
        <taxon>Mesorhizobium</taxon>
    </lineage>
</organism>
<proteinExistence type="predicted"/>
<keyword evidence="3" id="KW-1185">Reference proteome</keyword>
<dbReference type="InterPro" id="IPR005146">
    <property type="entry name" value="B3/B4_tRNA-bd"/>
</dbReference>
<dbReference type="Pfam" id="PF03483">
    <property type="entry name" value="B3_4"/>
    <property type="match status" value="1"/>
</dbReference>
<dbReference type="PANTHER" id="PTHR39209">
    <property type="match status" value="1"/>
</dbReference>